<reference evidence="2 3" key="1">
    <citation type="submission" date="2013-12" db="EMBL/GenBank/DDBJ databases">
        <title>Draft genome of the parsitic nematode Ancylostoma duodenale.</title>
        <authorList>
            <person name="Mitreva M."/>
        </authorList>
    </citation>
    <scope>NUCLEOTIDE SEQUENCE [LARGE SCALE GENOMIC DNA]</scope>
    <source>
        <strain evidence="2 3">Zhejiang</strain>
    </source>
</reference>
<keyword evidence="3" id="KW-1185">Reference proteome</keyword>
<dbReference type="EMBL" id="KN751588">
    <property type="protein sequence ID" value="KIH49883.1"/>
    <property type="molecule type" value="Genomic_DNA"/>
</dbReference>
<dbReference type="Proteomes" id="UP000054047">
    <property type="component" value="Unassembled WGS sequence"/>
</dbReference>
<dbReference type="Gene3D" id="2.10.25.10">
    <property type="entry name" value="Laminin"/>
    <property type="match status" value="1"/>
</dbReference>
<name>A0A0C2C0Y0_9BILA</name>
<protein>
    <submittedName>
        <fullName evidence="2">Uncharacterized protein</fullName>
    </submittedName>
</protein>
<dbReference type="OrthoDB" id="5856709at2759"/>
<keyword evidence="1" id="KW-0722">Serine protease inhibitor</keyword>
<evidence type="ECO:0000256" key="1">
    <source>
        <dbReference type="ARBA" id="ARBA00022900"/>
    </source>
</evidence>
<dbReference type="GO" id="GO:0004867">
    <property type="term" value="F:serine-type endopeptidase inhibitor activity"/>
    <property type="evidence" value="ECO:0007669"/>
    <property type="project" value="UniProtKB-KW"/>
</dbReference>
<gene>
    <name evidence="2" type="ORF">ANCDUO_20041</name>
</gene>
<keyword evidence="1" id="KW-0646">Protease inhibitor</keyword>
<accession>A0A0C2C0Y0</accession>
<dbReference type="SUPFAM" id="SSF57567">
    <property type="entry name" value="Serine protease inhibitors"/>
    <property type="match status" value="1"/>
</dbReference>
<sequence length="69" mass="7721">MPGRTPAFSKHDASMCNSLDHSNIFKICSRECYGPSACVCEEGFFRDDFGNCVEEDECDDMEIVTFAPN</sequence>
<dbReference type="InterPro" id="IPR036084">
    <property type="entry name" value="Ser_inhib-like_sf"/>
</dbReference>
<dbReference type="AlphaFoldDB" id="A0A0C2C0Y0"/>
<proteinExistence type="predicted"/>
<organism evidence="2 3">
    <name type="scientific">Ancylostoma duodenale</name>
    <dbReference type="NCBI Taxonomy" id="51022"/>
    <lineage>
        <taxon>Eukaryota</taxon>
        <taxon>Metazoa</taxon>
        <taxon>Ecdysozoa</taxon>
        <taxon>Nematoda</taxon>
        <taxon>Chromadorea</taxon>
        <taxon>Rhabditida</taxon>
        <taxon>Rhabditina</taxon>
        <taxon>Rhabditomorpha</taxon>
        <taxon>Strongyloidea</taxon>
        <taxon>Ancylostomatidae</taxon>
        <taxon>Ancylostomatinae</taxon>
        <taxon>Ancylostoma</taxon>
    </lineage>
</organism>
<evidence type="ECO:0000313" key="2">
    <source>
        <dbReference type="EMBL" id="KIH49883.1"/>
    </source>
</evidence>
<evidence type="ECO:0000313" key="3">
    <source>
        <dbReference type="Proteomes" id="UP000054047"/>
    </source>
</evidence>